<keyword evidence="6" id="KW-1185">Reference proteome</keyword>
<dbReference type="PRINTS" id="PR00484">
    <property type="entry name" value="PBPGOBP"/>
</dbReference>
<comment type="similarity">
    <text evidence="1">Belongs to the PBP/GOBP family.</text>
</comment>
<dbReference type="Proteomes" id="UP001497472">
    <property type="component" value="Unassembled WGS sequence"/>
</dbReference>
<dbReference type="PANTHER" id="PTHR11857">
    <property type="entry name" value="ODORANT BINDING PROTEIN-RELATED"/>
    <property type="match status" value="1"/>
</dbReference>
<dbReference type="EMBL" id="CAVLEF010000081">
    <property type="protein sequence ID" value="CAK1550284.1"/>
    <property type="molecule type" value="Genomic_DNA"/>
</dbReference>
<dbReference type="GO" id="GO:0007608">
    <property type="term" value="P:sensory perception of smell"/>
    <property type="evidence" value="ECO:0007669"/>
    <property type="project" value="TreeGrafter"/>
</dbReference>
<protein>
    <submittedName>
        <fullName evidence="5">Uncharacterized protein</fullName>
    </submittedName>
</protein>
<dbReference type="Pfam" id="PF01395">
    <property type="entry name" value="PBP_GOBP"/>
    <property type="match status" value="2"/>
</dbReference>
<evidence type="ECO:0000256" key="3">
    <source>
        <dbReference type="ARBA" id="ARBA00022729"/>
    </source>
</evidence>
<dbReference type="AlphaFoldDB" id="A0AAV1JMY3"/>
<dbReference type="GO" id="GO:0005615">
    <property type="term" value="C:extracellular space"/>
    <property type="evidence" value="ECO:0007669"/>
    <property type="project" value="TreeGrafter"/>
</dbReference>
<dbReference type="CDD" id="cd23992">
    <property type="entry name" value="PBP_GOBP"/>
    <property type="match status" value="2"/>
</dbReference>
<dbReference type="Gene3D" id="1.10.238.20">
    <property type="entry name" value="Pheromone/general odorant binding protein domain"/>
    <property type="match status" value="2"/>
</dbReference>
<organism evidence="5 6">
    <name type="scientific">Leptosia nina</name>
    <dbReference type="NCBI Taxonomy" id="320188"/>
    <lineage>
        <taxon>Eukaryota</taxon>
        <taxon>Metazoa</taxon>
        <taxon>Ecdysozoa</taxon>
        <taxon>Arthropoda</taxon>
        <taxon>Hexapoda</taxon>
        <taxon>Insecta</taxon>
        <taxon>Pterygota</taxon>
        <taxon>Neoptera</taxon>
        <taxon>Endopterygota</taxon>
        <taxon>Lepidoptera</taxon>
        <taxon>Glossata</taxon>
        <taxon>Ditrysia</taxon>
        <taxon>Papilionoidea</taxon>
        <taxon>Pieridae</taxon>
        <taxon>Pierinae</taxon>
        <taxon>Leptosia</taxon>
    </lineage>
</organism>
<dbReference type="SMART" id="SM00708">
    <property type="entry name" value="PhBP"/>
    <property type="match status" value="2"/>
</dbReference>
<evidence type="ECO:0000256" key="4">
    <source>
        <dbReference type="SAM" id="SignalP"/>
    </source>
</evidence>
<feature type="signal peptide" evidence="4">
    <location>
        <begin position="1"/>
        <end position="22"/>
    </location>
</feature>
<dbReference type="InterPro" id="IPR006170">
    <property type="entry name" value="PBP/GOBP"/>
</dbReference>
<dbReference type="InterPro" id="IPR036728">
    <property type="entry name" value="PBP_GOBP_sf"/>
</dbReference>
<dbReference type="InterPro" id="IPR006072">
    <property type="entry name" value="Odorant/phero-bd_Lep"/>
</dbReference>
<evidence type="ECO:0000256" key="1">
    <source>
        <dbReference type="ARBA" id="ARBA00008098"/>
    </source>
</evidence>
<dbReference type="SUPFAM" id="SSF47565">
    <property type="entry name" value="Insect pheromone/odorant-binding proteins"/>
    <property type="match status" value="2"/>
</dbReference>
<dbReference type="GO" id="GO:0005549">
    <property type="term" value="F:odorant binding"/>
    <property type="evidence" value="ECO:0007669"/>
    <property type="project" value="InterPro"/>
</dbReference>
<name>A0AAV1JMY3_9NEOP</name>
<keyword evidence="3 4" id="KW-0732">Signal</keyword>
<reference evidence="5 6" key="1">
    <citation type="submission" date="2023-11" db="EMBL/GenBank/DDBJ databases">
        <authorList>
            <person name="Okamura Y."/>
        </authorList>
    </citation>
    <scope>NUCLEOTIDE SEQUENCE [LARGE SCALE GENOMIC DNA]</scope>
</reference>
<proteinExistence type="inferred from homology"/>
<comment type="caution">
    <text evidence="5">The sequence shown here is derived from an EMBL/GenBank/DDBJ whole genome shotgun (WGS) entry which is preliminary data.</text>
</comment>
<gene>
    <name evidence="5" type="ORF">LNINA_LOCUS9519</name>
</gene>
<keyword evidence="2" id="KW-0813">Transport</keyword>
<evidence type="ECO:0000256" key="2">
    <source>
        <dbReference type="ARBA" id="ARBA00022448"/>
    </source>
</evidence>
<feature type="chain" id="PRO_5043763024" evidence="4">
    <location>
        <begin position="23"/>
        <end position="277"/>
    </location>
</feature>
<sequence>MISKWILLFAIVLVPNIEPVKGLAEVMSHVTAHFGQALDECREESGLTSEILESFQKFWSDDFEVVHRELGCALICMSNKFILMQDDARMHHENMHDYVKSFPNGDLLSGTMVNLLHNCEKQFDDIEDDCSRVVKVAACFKVDAKKEGIAPEVSMIEALIHSNALTSDIVNFWNESHSLDHVGFGCLVFCSMVALDLVGSHGELVIDNAEGFLAAKGADDEMTKAILDISDTCAGAVTHTDHCIAAMELADCFRQGIWKTGWSPDIQPLLNMRRRAC</sequence>
<evidence type="ECO:0000313" key="6">
    <source>
        <dbReference type="Proteomes" id="UP001497472"/>
    </source>
</evidence>
<evidence type="ECO:0000313" key="5">
    <source>
        <dbReference type="EMBL" id="CAK1550284.1"/>
    </source>
</evidence>
<accession>A0AAV1JMY3</accession>